<reference evidence="1 2" key="1">
    <citation type="submission" date="2015-04" db="EMBL/GenBank/DDBJ databases">
        <authorList>
            <person name="Syromyatnikov M.Y."/>
            <person name="Popov V.N."/>
        </authorList>
    </citation>
    <scope>NUCLEOTIDE SEQUENCE [LARGE SCALE GENOMIC DNA]</scope>
</reference>
<organism evidence="1 2">
    <name type="scientific">Clunio marinus</name>
    <dbReference type="NCBI Taxonomy" id="568069"/>
    <lineage>
        <taxon>Eukaryota</taxon>
        <taxon>Metazoa</taxon>
        <taxon>Ecdysozoa</taxon>
        <taxon>Arthropoda</taxon>
        <taxon>Hexapoda</taxon>
        <taxon>Insecta</taxon>
        <taxon>Pterygota</taxon>
        <taxon>Neoptera</taxon>
        <taxon>Endopterygota</taxon>
        <taxon>Diptera</taxon>
        <taxon>Nematocera</taxon>
        <taxon>Chironomoidea</taxon>
        <taxon>Chironomidae</taxon>
        <taxon>Clunio</taxon>
    </lineage>
</organism>
<evidence type="ECO:0000313" key="1">
    <source>
        <dbReference type="EMBL" id="CRL05459.1"/>
    </source>
</evidence>
<gene>
    <name evidence="1" type="ORF">CLUMA_CG018444</name>
</gene>
<dbReference type="Proteomes" id="UP000183832">
    <property type="component" value="Unassembled WGS sequence"/>
</dbReference>
<protein>
    <submittedName>
        <fullName evidence="1">CLUMA_CG018444, isoform A</fullName>
    </submittedName>
</protein>
<keyword evidence="2" id="KW-1185">Reference proteome</keyword>
<evidence type="ECO:0000313" key="2">
    <source>
        <dbReference type="Proteomes" id="UP000183832"/>
    </source>
</evidence>
<sequence>MLALSVENKSASIRKGFMWIYSEYETLKRDGKNFFFGSTLLVVKRVIREWFRFFSVRRSKDPNQK</sequence>
<proteinExistence type="predicted"/>
<dbReference type="EMBL" id="CVRI01000064">
    <property type="protein sequence ID" value="CRL05459.1"/>
    <property type="molecule type" value="Genomic_DNA"/>
</dbReference>
<name>A0A1J1IYV5_9DIPT</name>
<accession>A0A1J1IYV5</accession>
<dbReference type="AlphaFoldDB" id="A0A1J1IYV5"/>